<evidence type="ECO:0000259" key="1">
    <source>
        <dbReference type="Pfam" id="PF01850"/>
    </source>
</evidence>
<evidence type="ECO:0000313" key="3">
    <source>
        <dbReference type="Proteomes" id="UP000010475"/>
    </source>
</evidence>
<dbReference type="OrthoDB" id="7062868at2"/>
<dbReference type="CDD" id="cd09854">
    <property type="entry name" value="PIN_VapC-like"/>
    <property type="match status" value="1"/>
</dbReference>
<dbReference type="AlphaFoldDB" id="K9X881"/>
<accession>K9X881</accession>
<dbReference type="Gene3D" id="3.40.50.1010">
    <property type="entry name" value="5'-nuclease"/>
    <property type="match status" value="1"/>
</dbReference>
<proteinExistence type="predicted"/>
<dbReference type="HOGENOM" id="CLU_146668_3_0_3"/>
<dbReference type="RefSeq" id="WP_015328359.1">
    <property type="nucleotide sequence ID" value="NC_020050.1"/>
</dbReference>
<keyword evidence="3" id="KW-1185">Reference proteome</keyword>
<name>K9X881_9NOST</name>
<feature type="domain" description="PIN" evidence="1">
    <location>
        <begin position="4"/>
        <end position="135"/>
    </location>
</feature>
<dbReference type="EMBL" id="CP003643">
    <property type="protein sequence ID" value="AFZ28314.1"/>
    <property type="molecule type" value="Genomic_DNA"/>
</dbReference>
<dbReference type="InterPro" id="IPR002716">
    <property type="entry name" value="PIN_dom"/>
</dbReference>
<dbReference type="SUPFAM" id="SSF88723">
    <property type="entry name" value="PIN domain-like"/>
    <property type="match status" value="1"/>
</dbReference>
<geneLocation type="plasmid" evidence="2 3">
    <name>pCYLST.01</name>
</geneLocation>
<dbReference type="InterPro" id="IPR029060">
    <property type="entry name" value="PIN-like_dom_sf"/>
</dbReference>
<organism evidence="2 3">
    <name type="scientific">Cylindrospermum stagnale PCC 7417</name>
    <dbReference type="NCBI Taxonomy" id="56107"/>
    <lineage>
        <taxon>Bacteria</taxon>
        <taxon>Bacillati</taxon>
        <taxon>Cyanobacteriota</taxon>
        <taxon>Cyanophyceae</taxon>
        <taxon>Nostocales</taxon>
        <taxon>Nostocaceae</taxon>
        <taxon>Cylindrospermum</taxon>
    </lineage>
</organism>
<protein>
    <submittedName>
        <fullName evidence="2">Putative nucleic acid-binding protein, contains PIN domain</fullName>
    </submittedName>
</protein>
<gene>
    <name evidence="2" type="ORF">Cylst_6535</name>
</gene>
<keyword evidence="2" id="KW-0614">Plasmid</keyword>
<sequence>MAFLVDTNLLLRSVEPSHPMYGDASNAIATLISQGEQVCIVPQNLIEFWNVYTRPVERNGLGHSAAEAEAEIQRLKAFFPLLLDTEAIYQEWERLVVAHAVRGVNVHDARLVAAMLVHGLTHIVTFNTSDFTRYSEIITVHPTATTP</sequence>
<dbReference type="Proteomes" id="UP000010475">
    <property type="component" value="Plasmid pCYLST.01"/>
</dbReference>
<dbReference type="Pfam" id="PF01850">
    <property type="entry name" value="PIN"/>
    <property type="match status" value="1"/>
</dbReference>
<dbReference type="KEGG" id="csg:Cylst_6535"/>
<evidence type="ECO:0000313" key="2">
    <source>
        <dbReference type="EMBL" id="AFZ28314.1"/>
    </source>
</evidence>
<dbReference type="PATRIC" id="fig|56107.3.peg.7009"/>
<reference evidence="2 3" key="1">
    <citation type="submission" date="2012-06" db="EMBL/GenBank/DDBJ databases">
        <title>Noncontiguous Finished plasmid 1 of genome of Cylindrospermum stagnale PCC 7417.</title>
        <authorList>
            <consortium name="US DOE Joint Genome Institute"/>
            <person name="Gugger M."/>
            <person name="Coursin T."/>
            <person name="Rippka R."/>
            <person name="Tandeau De Marsac N."/>
            <person name="Huntemann M."/>
            <person name="Wei C.-L."/>
            <person name="Han J."/>
            <person name="Detter J.C."/>
            <person name="Han C."/>
            <person name="Tapia R."/>
            <person name="Davenport K."/>
            <person name="Daligault H."/>
            <person name="Erkkila T."/>
            <person name="Gu W."/>
            <person name="Munk A.C.C."/>
            <person name="Teshima H."/>
            <person name="Xu Y."/>
            <person name="Chain P."/>
            <person name="Chen A."/>
            <person name="Krypides N."/>
            <person name="Mavromatis K."/>
            <person name="Markowitz V."/>
            <person name="Szeto E."/>
            <person name="Ivanova N."/>
            <person name="Mikhailova N."/>
            <person name="Ovchinnikova G."/>
            <person name="Pagani I."/>
            <person name="Pati A."/>
            <person name="Goodwin L."/>
            <person name="Peters L."/>
            <person name="Pitluck S."/>
            <person name="Woyke T."/>
            <person name="Kerfeld C."/>
        </authorList>
    </citation>
    <scope>NUCLEOTIDE SEQUENCE [LARGE SCALE GENOMIC DNA]</scope>
    <source>
        <strain evidence="2 3">PCC 7417</strain>
        <plasmid evidence="3">Plasmid pCYLST.01</plasmid>
    </source>
</reference>